<proteinExistence type="predicted"/>
<evidence type="ECO:0000259" key="3">
    <source>
        <dbReference type="Pfam" id="PF05548"/>
    </source>
</evidence>
<evidence type="ECO:0000313" key="4">
    <source>
        <dbReference type="EMBL" id="KAG2492538.1"/>
    </source>
</evidence>
<protein>
    <recommendedName>
        <fullName evidence="3">Peptidase M11 gametolysin domain-containing protein</fullName>
    </recommendedName>
</protein>
<keyword evidence="5" id="KW-1185">Reference proteome</keyword>
<feature type="compositionally biased region" description="Pro residues" evidence="1">
    <location>
        <begin position="113"/>
        <end position="131"/>
    </location>
</feature>
<feature type="compositionally biased region" description="Pro residues" evidence="1">
    <location>
        <begin position="570"/>
        <end position="611"/>
    </location>
</feature>
<dbReference type="Pfam" id="PF05548">
    <property type="entry name" value="Peptidase_M11"/>
    <property type="match status" value="1"/>
</dbReference>
<organism evidence="4 5">
    <name type="scientific">Edaphochlamys debaryana</name>
    <dbReference type="NCBI Taxonomy" id="47281"/>
    <lineage>
        <taxon>Eukaryota</taxon>
        <taxon>Viridiplantae</taxon>
        <taxon>Chlorophyta</taxon>
        <taxon>core chlorophytes</taxon>
        <taxon>Chlorophyceae</taxon>
        <taxon>CS clade</taxon>
        <taxon>Chlamydomonadales</taxon>
        <taxon>Chlamydomonadales incertae sedis</taxon>
        <taxon>Edaphochlamys</taxon>
    </lineage>
</organism>
<comment type="caution">
    <text evidence="4">The sequence shown here is derived from an EMBL/GenBank/DDBJ whole genome shotgun (WGS) entry which is preliminary data.</text>
</comment>
<evidence type="ECO:0000313" key="5">
    <source>
        <dbReference type="Proteomes" id="UP000612055"/>
    </source>
</evidence>
<keyword evidence="2" id="KW-0732">Signal</keyword>
<dbReference type="PRINTS" id="PR01217">
    <property type="entry name" value="PRICHEXTENSN"/>
</dbReference>
<dbReference type="SUPFAM" id="SSF55486">
    <property type="entry name" value="Metalloproteases ('zincins'), catalytic domain"/>
    <property type="match status" value="1"/>
</dbReference>
<feature type="region of interest" description="Disordered" evidence="1">
    <location>
        <begin position="563"/>
        <end position="696"/>
    </location>
</feature>
<name>A0A836BYP7_9CHLO</name>
<dbReference type="GO" id="GO:0008237">
    <property type="term" value="F:metallopeptidase activity"/>
    <property type="evidence" value="ECO:0007669"/>
    <property type="project" value="InterPro"/>
</dbReference>
<reference evidence="4" key="1">
    <citation type="journal article" date="2020" name="bioRxiv">
        <title>Comparative genomics of Chlamydomonas.</title>
        <authorList>
            <person name="Craig R.J."/>
            <person name="Hasan A.R."/>
            <person name="Ness R.W."/>
            <person name="Keightley P.D."/>
        </authorList>
    </citation>
    <scope>NUCLEOTIDE SEQUENCE</scope>
    <source>
        <strain evidence="4">CCAP 11/70</strain>
    </source>
</reference>
<dbReference type="EMBL" id="JAEHOE010000044">
    <property type="protein sequence ID" value="KAG2492538.1"/>
    <property type="molecule type" value="Genomic_DNA"/>
</dbReference>
<dbReference type="OrthoDB" id="540361at2759"/>
<gene>
    <name evidence="4" type="ORF">HYH03_009203</name>
</gene>
<feature type="compositionally biased region" description="Basic residues" evidence="1">
    <location>
        <begin position="671"/>
        <end position="680"/>
    </location>
</feature>
<evidence type="ECO:0000256" key="1">
    <source>
        <dbReference type="SAM" id="MobiDB-lite"/>
    </source>
</evidence>
<evidence type="ECO:0000256" key="2">
    <source>
        <dbReference type="SAM" id="SignalP"/>
    </source>
</evidence>
<feature type="domain" description="Peptidase M11 gametolysin" evidence="3">
    <location>
        <begin position="187"/>
        <end position="432"/>
    </location>
</feature>
<feature type="region of interest" description="Disordered" evidence="1">
    <location>
        <begin position="106"/>
        <end position="145"/>
    </location>
</feature>
<sequence>MHNTYGRRRVAGLRVALAIAACCLAIPLQAAAETYTATGLITLVDTSYTDGSHASDRLLTADEGGIFVLLPAASADQRMFEGLISGGRALVTSDEPPVLGKPWHISSLTITTSPPPPMPPSPPPRSRPPPGSKADSAGDDDDSIGGRTYTKRAATWISNWNPGVILDQDIPDPPRVVRDLPTLFILLDLCGKGGGPATTETGLANMLFYGLTPFADYVATCSYGKATFDASNSRILTVKLPCSGVSKVTKMAWDSSSCTKDNLFNWMYEVEYYIDNVLKPLDWNHRRYRHHVIITPRNMTQWAGPACDWSGMGSIGMAQSTWSYAWVSGDSWQQKQVYLHEMGHNYNLMHAATLENGGPDACSHCDWSSAMGYCCDTRCLSPPHAYQLGWAKALATVNDSQLTTGTTLAFELPSQIMSDANYLQVTTTWLGADDVAPSAVAAMGGTSYYYPPNATFLFSYRLDFEDFDELPGGFSGGVNVYLFTIGAQDELKDSVHLGLISPSSPSWADPSGSLVVRQLTGDANSVILTLCRPEAASEAGWEACNDFNDNDCDGLIDADDPDCAAFFTNRPPPPPPQTLTRSPPPPRPPPPPPRPRSPPPPLRSPPPPHSPDAPESPRTPTRRASPPPPPPRLATEAESPPPPGDLQNTGTKRKRPPPPPKAGGSSNGGKAPKKVKKKKNPPPPPPKAPRTRGGAW</sequence>
<dbReference type="InterPro" id="IPR008752">
    <property type="entry name" value="Peptidase_M11"/>
</dbReference>
<feature type="signal peptide" evidence="2">
    <location>
        <begin position="1"/>
        <end position="25"/>
    </location>
</feature>
<dbReference type="AlphaFoldDB" id="A0A836BYP7"/>
<accession>A0A836BYP7</accession>
<feature type="chain" id="PRO_5032998954" description="Peptidase M11 gametolysin domain-containing protein" evidence="2">
    <location>
        <begin position="26"/>
        <end position="696"/>
    </location>
</feature>
<dbReference type="InterPro" id="IPR024079">
    <property type="entry name" value="MetalloPept_cat_dom_sf"/>
</dbReference>
<dbReference type="Gene3D" id="3.40.390.10">
    <property type="entry name" value="Collagenase (Catalytic Domain)"/>
    <property type="match status" value="1"/>
</dbReference>
<dbReference type="Proteomes" id="UP000612055">
    <property type="component" value="Unassembled WGS sequence"/>
</dbReference>